<dbReference type="RefSeq" id="WP_316433396.1">
    <property type="nucleotide sequence ID" value="NZ_CP053586.1"/>
</dbReference>
<protein>
    <submittedName>
        <fullName evidence="2">PIN domain-containing protein</fullName>
    </submittedName>
</protein>
<proteinExistence type="predicted"/>
<feature type="domain" description="PIN" evidence="1">
    <location>
        <begin position="5"/>
        <end position="124"/>
    </location>
</feature>
<evidence type="ECO:0000259" key="1">
    <source>
        <dbReference type="Pfam" id="PF01850"/>
    </source>
</evidence>
<organism evidence="2">
    <name type="scientific">Leptolyngbya sp. NK1-12</name>
    <dbReference type="NCBI Taxonomy" id="2547451"/>
    <lineage>
        <taxon>Bacteria</taxon>
        <taxon>Bacillati</taxon>
        <taxon>Cyanobacteriota</taxon>
        <taxon>Cyanophyceae</taxon>
        <taxon>Leptolyngbyales</taxon>
        <taxon>Leptolyngbyaceae</taxon>
        <taxon>Leptolyngbya group</taxon>
        <taxon>Leptolyngbya</taxon>
    </lineage>
</organism>
<dbReference type="Gene3D" id="3.40.50.1010">
    <property type="entry name" value="5'-nuclease"/>
    <property type="match status" value="1"/>
</dbReference>
<gene>
    <name evidence="2" type="ORF">HJG54_03515</name>
</gene>
<dbReference type="Pfam" id="PF01850">
    <property type="entry name" value="PIN"/>
    <property type="match status" value="1"/>
</dbReference>
<reference evidence="2" key="1">
    <citation type="submission" date="2020-05" db="EMBL/GenBank/DDBJ databases">
        <authorList>
            <person name="Zhu T."/>
            <person name="Keshari N."/>
            <person name="Lu X."/>
        </authorList>
    </citation>
    <scope>NUCLEOTIDE SEQUENCE</scope>
    <source>
        <strain evidence="2">NK1-12</strain>
    </source>
</reference>
<evidence type="ECO:0000313" key="2">
    <source>
        <dbReference type="EMBL" id="WNZ22024.1"/>
    </source>
</evidence>
<accession>A0AA96WBI2</accession>
<name>A0AA96WBI2_9CYAN</name>
<dbReference type="InterPro" id="IPR002716">
    <property type="entry name" value="PIN_dom"/>
</dbReference>
<dbReference type="AlphaFoldDB" id="A0AA96WBI2"/>
<sequence>MRQQVLLDTGPLVAFLKPQDQWHAWVTAELTTIAQPLLTCEAVISEACFLLRRTYAGEETVLSLIADGYLQIPFDLGQEAVAVRRLMSRYHSVPMSLADACLVRMAEQYRGSAILTLDSDFQIYRKDTNQVIPVIMPPV</sequence>
<dbReference type="EMBL" id="CP053586">
    <property type="protein sequence ID" value="WNZ22024.1"/>
    <property type="molecule type" value="Genomic_DNA"/>
</dbReference>
<dbReference type="InterPro" id="IPR029060">
    <property type="entry name" value="PIN-like_dom_sf"/>
</dbReference>
<dbReference type="SUPFAM" id="SSF88723">
    <property type="entry name" value="PIN domain-like"/>
    <property type="match status" value="1"/>
</dbReference>